<dbReference type="PANTHER" id="PTHR23227">
    <property type="entry name" value="BUCENTAUR RELATED"/>
    <property type="match status" value="1"/>
</dbReference>
<sequence length="214" mass="23446">MKVVVASRFFSAYAPQTGCSDQAKDEFWNLLDEKTAEVPSKDVIIVAGDLNGHIVATKGGYSCHGGFGYGSRNADDCDRSLVTDAKIVPYETVAPQHRSLICTLKMASPRLMQVERCGADRIKWWRMREKEAAVIFRVRLPTVTTVDETWKRATDSIRQAAQSELGTLIPSGPSSNLIGLCCVVLPSLRLLLFPFSCSKLALPDIVDMSSESGC</sequence>
<organism evidence="2 3">
    <name type="scientific">Heligmosomoides polygyrus</name>
    <name type="common">Parasitic roundworm</name>
    <dbReference type="NCBI Taxonomy" id="6339"/>
    <lineage>
        <taxon>Eukaryota</taxon>
        <taxon>Metazoa</taxon>
        <taxon>Ecdysozoa</taxon>
        <taxon>Nematoda</taxon>
        <taxon>Chromadorea</taxon>
        <taxon>Rhabditida</taxon>
        <taxon>Rhabditina</taxon>
        <taxon>Rhabditomorpha</taxon>
        <taxon>Strongyloidea</taxon>
        <taxon>Heligmosomidae</taxon>
        <taxon>Heligmosomoides</taxon>
    </lineage>
</organism>
<gene>
    <name evidence="1" type="ORF">HPBE_LOCUS7828</name>
</gene>
<accession>A0A3P7YPT3</accession>
<dbReference type="AlphaFoldDB" id="A0A183FKW2"/>
<evidence type="ECO:0000313" key="3">
    <source>
        <dbReference type="WBParaSite" id="HPBE_0000782701-mRNA-1"/>
    </source>
</evidence>
<protein>
    <submittedName>
        <fullName evidence="3">Endo/exonuclease/phosphatase domain-containing protein</fullName>
    </submittedName>
</protein>
<evidence type="ECO:0000313" key="2">
    <source>
        <dbReference type="Proteomes" id="UP000050761"/>
    </source>
</evidence>
<reference evidence="3" key="2">
    <citation type="submission" date="2019-09" db="UniProtKB">
        <authorList>
            <consortium name="WormBaseParasite"/>
        </authorList>
    </citation>
    <scope>IDENTIFICATION</scope>
</reference>
<dbReference type="SUPFAM" id="SSF56219">
    <property type="entry name" value="DNase I-like"/>
    <property type="match status" value="1"/>
</dbReference>
<dbReference type="InterPro" id="IPR036691">
    <property type="entry name" value="Endo/exonu/phosph_ase_sf"/>
</dbReference>
<reference evidence="1 2" key="1">
    <citation type="submission" date="2018-11" db="EMBL/GenBank/DDBJ databases">
        <authorList>
            <consortium name="Pathogen Informatics"/>
        </authorList>
    </citation>
    <scope>NUCLEOTIDE SEQUENCE [LARGE SCALE GENOMIC DNA]</scope>
</reference>
<proteinExistence type="predicted"/>
<dbReference type="EMBL" id="UZAH01025984">
    <property type="protein sequence ID" value="VDO73774.1"/>
    <property type="molecule type" value="Genomic_DNA"/>
</dbReference>
<dbReference type="Proteomes" id="UP000050761">
    <property type="component" value="Unassembled WGS sequence"/>
</dbReference>
<dbReference type="InterPro" id="IPR027124">
    <property type="entry name" value="Swc5/CFDP1/2"/>
</dbReference>
<name>A0A183FKW2_HELPZ</name>
<evidence type="ECO:0000313" key="1">
    <source>
        <dbReference type="EMBL" id="VDO73774.1"/>
    </source>
</evidence>
<accession>A0A183FKW2</accession>
<dbReference type="WBParaSite" id="HPBE_0000782701-mRNA-1">
    <property type="protein sequence ID" value="HPBE_0000782701-mRNA-1"/>
    <property type="gene ID" value="HPBE_0000782701"/>
</dbReference>
<dbReference type="PANTHER" id="PTHR23227:SF67">
    <property type="entry name" value="CRANIOFACIAL DEVELOPMENT PROTEIN 2-LIKE"/>
    <property type="match status" value="1"/>
</dbReference>
<dbReference type="OrthoDB" id="5856395at2759"/>
<keyword evidence="2" id="KW-1185">Reference proteome</keyword>